<sequence length="257" mass="28170">MRYLRPLILRDPNKHEEITDVYTEIALALHHASVARNKRAVHHHLRRLRPQLKKVFYYQHAVGAHIFALPASQISLHHLDLLSGEVTHDSTGSSLGCTDSIPTDQQGTGKAEDYSCRSESSPVSYYTANDGDDDVASRSEVPSSAFARLRRCLNCARSCVTPEEAMFLADSQEMAVIVTDSELMGTQHSLPGTMVCPHVGFECAKDKKNVSTELPETSSPAEEHLSYSDTEEGNLDALDHGTGACLTTFSSGGEIDR</sequence>
<feature type="compositionally biased region" description="Polar residues" evidence="1">
    <location>
        <begin position="91"/>
        <end position="108"/>
    </location>
</feature>
<dbReference type="AlphaFoldDB" id="A0A183TAA4"/>
<evidence type="ECO:0000256" key="1">
    <source>
        <dbReference type="SAM" id="MobiDB-lite"/>
    </source>
</evidence>
<dbReference type="STRING" id="70667.A0A183TAA4"/>
<evidence type="ECO:0000313" key="2">
    <source>
        <dbReference type="EMBL" id="VDL99786.1"/>
    </source>
</evidence>
<protein>
    <submittedName>
        <fullName evidence="2 4">Uncharacterized protein</fullName>
    </submittedName>
</protein>
<reference evidence="2 3" key="2">
    <citation type="submission" date="2018-11" db="EMBL/GenBank/DDBJ databases">
        <authorList>
            <consortium name="Pathogen Informatics"/>
        </authorList>
    </citation>
    <scope>NUCLEOTIDE SEQUENCE [LARGE SCALE GENOMIC DNA]</scope>
    <source>
        <strain evidence="2 3">NST_G2</strain>
    </source>
</reference>
<organism evidence="4">
    <name type="scientific">Schistocephalus solidus</name>
    <name type="common">Tapeworm</name>
    <dbReference type="NCBI Taxonomy" id="70667"/>
    <lineage>
        <taxon>Eukaryota</taxon>
        <taxon>Metazoa</taxon>
        <taxon>Spiralia</taxon>
        <taxon>Lophotrochozoa</taxon>
        <taxon>Platyhelminthes</taxon>
        <taxon>Cestoda</taxon>
        <taxon>Eucestoda</taxon>
        <taxon>Diphyllobothriidea</taxon>
        <taxon>Diphyllobothriidae</taxon>
        <taxon>Schistocephalus</taxon>
    </lineage>
</organism>
<evidence type="ECO:0000313" key="4">
    <source>
        <dbReference type="WBParaSite" id="SSLN_0001390601-mRNA-1"/>
    </source>
</evidence>
<feature type="region of interest" description="Disordered" evidence="1">
    <location>
        <begin position="211"/>
        <end position="233"/>
    </location>
</feature>
<dbReference type="EMBL" id="UYSU01038048">
    <property type="protein sequence ID" value="VDL99786.1"/>
    <property type="molecule type" value="Genomic_DNA"/>
</dbReference>
<name>A0A183TAA4_SCHSO</name>
<dbReference type="WBParaSite" id="SSLN_0001390601-mRNA-1">
    <property type="protein sequence ID" value="SSLN_0001390601-mRNA-1"/>
    <property type="gene ID" value="SSLN_0001390601"/>
</dbReference>
<dbReference type="Proteomes" id="UP000275846">
    <property type="component" value="Unassembled WGS sequence"/>
</dbReference>
<accession>A0A183TAA4</accession>
<gene>
    <name evidence="2" type="ORF">SSLN_LOCUS13401</name>
</gene>
<reference evidence="4" key="1">
    <citation type="submission" date="2016-06" db="UniProtKB">
        <authorList>
            <consortium name="WormBaseParasite"/>
        </authorList>
    </citation>
    <scope>IDENTIFICATION</scope>
</reference>
<feature type="region of interest" description="Disordered" evidence="1">
    <location>
        <begin position="91"/>
        <end position="122"/>
    </location>
</feature>
<dbReference type="OrthoDB" id="196264at2759"/>
<feature type="compositionally biased region" description="Polar residues" evidence="1">
    <location>
        <begin position="211"/>
        <end position="220"/>
    </location>
</feature>
<proteinExistence type="predicted"/>
<evidence type="ECO:0000313" key="3">
    <source>
        <dbReference type="Proteomes" id="UP000275846"/>
    </source>
</evidence>
<keyword evidence="3" id="KW-1185">Reference proteome</keyword>